<keyword evidence="2" id="KW-1185">Reference proteome</keyword>
<dbReference type="RefSeq" id="WP_380430415.1">
    <property type="nucleotide sequence ID" value="NZ_JBHSAC010000028.1"/>
</dbReference>
<organism evidence="1 2">
    <name type="scientific">Streptococcus dentapri</name>
    <dbReference type="NCBI Taxonomy" id="573564"/>
    <lineage>
        <taxon>Bacteria</taxon>
        <taxon>Bacillati</taxon>
        <taxon>Bacillota</taxon>
        <taxon>Bacilli</taxon>
        <taxon>Lactobacillales</taxon>
        <taxon>Streptococcaceae</taxon>
        <taxon>Streptococcus</taxon>
    </lineage>
</organism>
<dbReference type="Gene3D" id="1.20.1500.10">
    <property type="entry name" value="YheA/YmcA-like"/>
    <property type="match status" value="1"/>
</dbReference>
<dbReference type="SUPFAM" id="SSF158622">
    <property type="entry name" value="YheA/YmcA-like"/>
    <property type="match status" value="1"/>
</dbReference>
<dbReference type="InterPro" id="IPR023378">
    <property type="entry name" value="YheA/YmcA-like_dom_sf"/>
</dbReference>
<dbReference type="InterPro" id="IPR052767">
    <property type="entry name" value="Bact_com_dev_regulator"/>
</dbReference>
<dbReference type="EMBL" id="JBHSAC010000028">
    <property type="protein sequence ID" value="MFC3931795.1"/>
    <property type="molecule type" value="Genomic_DNA"/>
</dbReference>
<accession>A0ABV8D074</accession>
<protein>
    <submittedName>
        <fullName evidence="1">YlbF family regulator</fullName>
    </submittedName>
</protein>
<name>A0ABV8D074_9STRE</name>
<dbReference type="InterPro" id="IPR010368">
    <property type="entry name" value="Com_YlbF"/>
</dbReference>
<dbReference type="Proteomes" id="UP001595901">
    <property type="component" value="Unassembled WGS sequence"/>
</dbReference>
<dbReference type="PANTHER" id="PTHR38448">
    <property type="entry name" value="REGULATORY PROTEIN YLBF-RELATED"/>
    <property type="match status" value="1"/>
</dbReference>
<comment type="caution">
    <text evidence="1">The sequence shown here is derived from an EMBL/GenBank/DDBJ whole genome shotgun (WGS) entry which is preliminary data.</text>
</comment>
<gene>
    <name evidence="1" type="ORF">ACFOSE_03190</name>
</gene>
<reference evidence="2" key="1">
    <citation type="journal article" date="2019" name="Int. J. Syst. Evol. Microbiol.">
        <title>The Global Catalogue of Microorganisms (GCM) 10K type strain sequencing project: providing services to taxonomists for standard genome sequencing and annotation.</title>
        <authorList>
            <consortium name="The Broad Institute Genomics Platform"/>
            <consortium name="The Broad Institute Genome Sequencing Center for Infectious Disease"/>
            <person name="Wu L."/>
            <person name="Ma J."/>
        </authorList>
    </citation>
    <scope>NUCLEOTIDE SEQUENCE [LARGE SCALE GENOMIC DNA]</scope>
    <source>
        <strain evidence="2">CCUG 58728</strain>
    </source>
</reference>
<evidence type="ECO:0000313" key="2">
    <source>
        <dbReference type="Proteomes" id="UP001595901"/>
    </source>
</evidence>
<evidence type="ECO:0000313" key="1">
    <source>
        <dbReference type="EMBL" id="MFC3931795.1"/>
    </source>
</evidence>
<dbReference type="Pfam" id="PF06133">
    <property type="entry name" value="Com_YlbF"/>
    <property type="match status" value="1"/>
</dbReference>
<proteinExistence type="predicted"/>
<sequence>MLEINRDLLAIDDQIDSLVRAILDTSEARTYRQAKNALQADHALQADIEVFLKLQTAYEEQQAYAKFRPDIAQLKRKLLAQKRQIDMALSMQNFRQAEVALQEVLADVAVKISQAISPDIFVDTGLPLAPHRRRHGHGAGENIREKG</sequence>
<dbReference type="PANTHER" id="PTHR38448:SF2">
    <property type="entry name" value="REGULATORY PROTEIN YLBF"/>
    <property type="match status" value="1"/>
</dbReference>